<dbReference type="EMBL" id="MU858048">
    <property type="protein sequence ID" value="KAK4219355.1"/>
    <property type="molecule type" value="Genomic_DNA"/>
</dbReference>
<dbReference type="AlphaFoldDB" id="A0AAN7BFF9"/>
<comment type="caution">
    <text evidence="7">The sequence shown here is derived from an EMBL/GenBank/DDBJ whole genome shotgun (WGS) entry which is preliminary data.</text>
</comment>
<feature type="domain" description="CBS" evidence="6">
    <location>
        <begin position="328"/>
        <end position="387"/>
    </location>
</feature>
<dbReference type="GO" id="GO:0031588">
    <property type="term" value="C:nucleotide-activated protein kinase complex"/>
    <property type="evidence" value="ECO:0007669"/>
    <property type="project" value="TreeGrafter"/>
</dbReference>
<dbReference type="SMART" id="SM00116">
    <property type="entry name" value="CBS"/>
    <property type="match status" value="4"/>
</dbReference>
<dbReference type="GO" id="GO:0005634">
    <property type="term" value="C:nucleus"/>
    <property type="evidence" value="ECO:0007669"/>
    <property type="project" value="TreeGrafter"/>
</dbReference>
<evidence type="ECO:0000256" key="3">
    <source>
        <dbReference type="ARBA" id="ARBA00023122"/>
    </source>
</evidence>
<dbReference type="InterPro" id="IPR050511">
    <property type="entry name" value="AMPK_gamma/SDS23_families"/>
</dbReference>
<dbReference type="InterPro" id="IPR046342">
    <property type="entry name" value="CBS_dom_sf"/>
</dbReference>
<accession>A0AAN7BFF9</accession>
<evidence type="ECO:0000256" key="5">
    <source>
        <dbReference type="SAM" id="MobiDB-lite"/>
    </source>
</evidence>
<sequence length="391" mass="43572">MDDLRAPPEQANPGASSSETNPLSPTSAGGSTTNGPLPIRQGHELPFVAPSSYLRPKQTSRTMSDKTPSPLDKDQMQGLRGVREFLKVRTSYDVLPLSFRLVVLDIDLLIKKSLNILIQNGIVSAPLWDSRNSTFAGLLTSTDYINVIQYYCQFPDQLNQVDQFRLSSLRDIEKAIGVLPLETVSVHPARPLYEACRRMLKTRARRIPLVDVDSETGRETVVSVITQYRILKFIAVNNEKHTMLLKKPVRELGLGTYTNLATATMNSCVLDVIHLMVKHNISAVPIVDRDNKLLNVFEAVDVIPCIKGGAYDELSASVGDALSKRADDFTGIYTCSEEDRLDSIFDTIRKSRVHRLIVVDDESRLKGIISLSDILKYVLLYGEEDDTIRAP</sequence>
<organism evidence="7 8">
    <name type="scientific">Rhypophila decipiens</name>
    <dbReference type="NCBI Taxonomy" id="261697"/>
    <lineage>
        <taxon>Eukaryota</taxon>
        <taxon>Fungi</taxon>
        <taxon>Dikarya</taxon>
        <taxon>Ascomycota</taxon>
        <taxon>Pezizomycotina</taxon>
        <taxon>Sordariomycetes</taxon>
        <taxon>Sordariomycetidae</taxon>
        <taxon>Sordariales</taxon>
        <taxon>Naviculisporaceae</taxon>
        <taxon>Rhypophila</taxon>
    </lineage>
</organism>
<evidence type="ECO:0000313" key="8">
    <source>
        <dbReference type="Proteomes" id="UP001301769"/>
    </source>
</evidence>
<reference evidence="7" key="1">
    <citation type="journal article" date="2023" name="Mol. Phylogenet. Evol.">
        <title>Genome-scale phylogeny and comparative genomics of the fungal order Sordariales.</title>
        <authorList>
            <person name="Hensen N."/>
            <person name="Bonometti L."/>
            <person name="Westerberg I."/>
            <person name="Brannstrom I.O."/>
            <person name="Guillou S."/>
            <person name="Cros-Aarteil S."/>
            <person name="Calhoun S."/>
            <person name="Haridas S."/>
            <person name="Kuo A."/>
            <person name="Mondo S."/>
            <person name="Pangilinan J."/>
            <person name="Riley R."/>
            <person name="LaButti K."/>
            <person name="Andreopoulos B."/>
            <person name="Lipzen A."/>
            <person name="Chen C."/>
            <person name="Yan M."/>
            <person name="Daum C."/>
            <person name="Ng V."/>
            <person name="Clum A."/>
            <person name="Steindorff A."/>
            <person name="Ohm R.A."/>
            <person name="Martin F."/>
            <person name="Silar P."/>
            <person name="Natvig D.O."/>
            <person name="Lalanne C."/>
            <person name="Gautier V."/>
            <person name="Ament-Velasquez S.L."/>
            <person name="Kruys A."/>
            <person name="Hutchinson M.I."/>
            <person name="Powell A.J."/>
            <person name="Barry K."/>
            <person name="Miller A.N."/>
            <person name="Grigoriev I.V."/>
            <person name="Debuchy R."/>
            <person name="Gladieux P."/>
            <person name="Hiltunen Thoren M."/>
            <person name="Johannesson H."/>
        </authorList>
    </citation>
    <scope>NUCLEOTIDE SEQUENCE</scope>
    <source>
        <strain evidence="7">PSN293</strain>
    </source>
</reference>
<feature type="compositionally biased region" description="Polar residues" evidence="5">
    <location>
        <begin position="13"/>
        <end position="35"/>
    </location>
</feature>
<keyword evidence="8" id="KW-1185">Reference proteome</keyword>
<keyword evidence="2" id="KW-0677">Repeat</keyword>
<dbReference type="CDD" id="cd04618">
    <property type="entry name" value="CBS_euAMPK_gamma-like_repeat1"/>
    <property type="match status" value="1"/>
</dbReference>
<evidence type="ECO:0000256" key="2">
    <source>
        <dbReference type="ARBA" id="ARBA00022737"/>
    </source>
</evidence>
<reference evidence="7" key="2">
    <citation type="submission" date="2023-05" db="EMBL/GenBank/DDBJ databases">
        <authorList>
            <consortium name="Lawrence Berkeley National Laboratory"/>
            <person name="Steindorff A."/>
            <person name="Hensen N."/>
            <person name="Bonometti L."/>
            <person name="Westerberg I."/>
            <person name="Brannstrom I.O."/>
            <person name="Guillou S."/>
            <person name="Cros-Aarteil S."/>
            <person name="Calhoun S."/>
            <person name="Haridas S."/>
            <person name="Kuo A."/>
            <person name="Mondo S."/>
            <person name="Pangilinan J."/>
            <person name="Riley R."/>
            <person name="Labutti K."/>
            <person name="Andreopoulos B."/>
            <person name="Lipzen A."/>
            <person name="Chen C."/>
            <person name="Yanf M."/>
            <person name="Daum C."/>
            <person name="Ng V."/>
            <person name="Clum A."/>
            <person name="Ohm R."/>
            <person name="Martin F."/>
            <person name="Silar P."/>
            <person name="Natvig D."/>
            <person name="Lalanne C."/>
            <person name="Gautier V."/>
            <person name="Ament-Velasquez S.L."/>
            <person name="Kruys A."/>
            <person name="Hutchinson M.I."/>
            <person name="Powell A.J."/>
            <person name="Barry K."/>
            <person name="Miller A.N."/>
            <person name="Grigoriev I.V."/>
            <person name="Debuchy R."/>
            <person name="Gladieux P."/>
            <person name="Thoren M.H."/>
            <person name="Johannesson H."/>
        </authorList>
    </citation>
    <scope>NUCLEOTIDE SEQUENCE</scope>
    <source>
        <strain evidence="7">PSN293</strain>
    </source>
</reference>
<proteinExistence type="inferred from homology"/>
<evidence type="ECO:0000313" key="7">
    <source>
        <dbReference type="EMBL" id="KAK4219355.1"/>
    </source>
</evidence>
<dbReference type="GO" id="GO:0019901">
    <property type="term" value="F:protein kinase binding"/>
    <property type="evidence" value="ECO:0007669"/>
    <property type="project" value="TreeGrafter"/>
</dbReference>
<keyword evidence="3 4" id="KW-0129">CBS domain</keyword>
<dbReference type="PANTHER" id="PTHR13780:SF35">
    <property type="entry name" value="LD22662P"/>
    <property type="match status" value="1"/>
</dbReference>
<evidence type="ECO:0000256" key="4">
    <source>
        <dbReference type="PROSITE-ProRule" id="PRU00703"/>
    </source>
</evidence>
<feature type="compositionally biased region" description="Polar residues" evidence="5">
    <location>
        <begin position="57"/>
        <end position="67"/>
    </location>
</feature>
<feature type="region of interest" description="Disordered" evidence="5">
    <location>
        <begin position="1"/>
        <end position="76"/>
    </location>
</feature>
<comment type="similarity">
    <text evidence="1">Belongs to the 5'-AMP-activated protein kinase gamma subunit family.</text>
</comment>
<dbReference type="SUPFAM" id="SSF54631">
    <property type="entry name" value="CBS-domain pair"/>
    <property type="match status" value="2"/>
</dbReference>
<dbReference type="GO" id="GO:0016208">
    <property type="term" value="F:AMP binding"/>
    <property type="evidence" value="ECO:0007669"/>
    <property type="project" value="TreeGrafter"/>
</dbReference>
<dbReference type="PROSITE" id="PS51371">
    <property type="entry name" value="CBS"/>
    <property type="match status" value="3"/>
</dbReference>
<dbReference type="InterPro" id="IPR000644">
    <property type="entry name" value="CBS_dom"/>
</dbReference>
<evidence type="ECO:0000256" key="1">
    <source>
        <dbReference type="ARBA" id="ARBA00006750"/>
    </source>
</evidence>
<protein>
    <submittedName>
        <fullName evidence="7">Nuclear protein SNF4</fullName>
    </submittedName>
</protein>
<gene>
    <name evidence="7" type="ORF">QBC37DRAFT_134380</name>
</gene>
<dbReference type="GO" id="GO:0019887">
    <property type="term" value="F:protein kinase regulator activity"/>
    <property type="evidence" value="ECO:0007669"/>
    <property type="project" value="TreeGrafter"/>
</dbReference>
<dbReference type="Gene3D" id="3.10.580.10">
    <property type="entry name" value="CBS-domain"/>
    <property type="match status" value="2"/>
</dbReference>
<dbReference type="PANTHER" id="PTHR13780">
    <property type="entry name" value="AMP-ACTIVATED PROTEIN KINASE, GAMMA REGULATORY SUBUNIT"/>
    <property type="match status" value="1"/>
</dbReference>
<evidence type="ECO:0000259" key="6">
    <source>
        <dbReference type="PROSITE" id="PS51371"/>
    </source>
</evidence>
<dbReference type="GO" id="GO:0005737">
    <property type="term" value="C:cytoplasm"/>
    <property type="evidence" value="ECO:0007669"/>
    <property type="project" value="TreeGrafter"/>
</dbReference>
<dbReference type="Pfam" id="PF00571">
    <property type="entry name" value="CBS"/>
    <property type="match status" value="3"/>
</dbReference>
<feature type="domain" description="CBS" evidence="6">
    <location>
        <begin position="256"/>
        <end position="313"/>
    </location>
</feature>
<dbReference type="CDD" id="cd04641">
    <property type="entry name" value="CBS_euAMPK_gamma-like_repeat2"/>
    <property type="match status" value="1"/>
</dbReference>
<dbReference type="Proteomes" id="UP001301769">
    <property type="component" value="Unassembled WGS sequence"/>
</dbReference>
<name>A0AAN7BFF9_9PEZI</name>
<feature type="domain" description="CBS" evidence="6">
    <location>
        <begin position="178"/>
        <end position="243"/>
    </location>
</feature>